<dbReference type="Proteomes" id="UP000032141">
    <property type="component" value="Chromosome C1"/>
</dbReference>
<reference evidence="3" key="2">
    <citation type="submission" date="2015-03" db="UniProtKB">
        <authorList>
            <consortium name="EnsemblPlants"/>
        </authorList>
    </citation>
    <scope>IDENTIFICATION</scope>
</reference>
<evidence type="ECO:0000313" key="4">
    <source>
        <dbReference type="Proteomes" id="UP000032141"/>
    </source>
</evidence>
<dbReference type="Gramene" id="Bo1g006720.1">
    <property type="protein sequence ID" value="Bo1g006720.1"/>
    <property type="gene ID" value="Bo1g006720"/>
</dbReference>
<dbReference type="KEGG" id="boe:106322790"/>
<name>A0A0D3A1U6_BRAOL</name>
<accession>A0A0D3A1U6</accession>
<protein>
    <recommendedName>
        <fullName evidence="5">Phospholipase-like protein (PEARLI 4) family protein</fullName>
    </recommendedName>
</protein>
<dbReference type="EnsemblPlants" id="Bo1g006720.1">
    <property type="protein sequence ID" value="Bo1g006720.1"/>
    <property type="gene ID" value="Bo1g006720"/>
</dbReference>
<evidence type="ECO:0000256" key="2">
    <source>
        <dbReference type="SAM" id="MobiDB-lite"/>
    </source>
</evidence>
<dbReference type="eggNOG" id="ENOG502RUJZ">
    <property type="taxonomic scope" value="Eukaryota"/>
</dbReference>
<keyword evidence="4" id="KW-1185">Reference proteome</keyword>
<dbReference type="OMA" id="DFNKQAH"/>
<feature type="coiled-coil region" evidence="1">
    <location>
        <begin position="284"/>
        <end position="357"/>
    </location>
</feature>
<evidence type="ECO:0008006" key="5">
    <source>
        <dbReference type="Google" id="ProtNLM"/>
    </source>
</evidence>
<dbReference type="PANTHER" id="PTHR35358">
    <property type="entry name" value="OS06G0711100 PROTEIN"/>
    <property type="match status" value="1"/>
</dbReference>
<evidence type="ECO:0000313" key="3">
    <source>
        <dbReference type="EnsemblPlants" id="Bo1g006720.1"/>
    </source>
</evidence>
<dbReference type="OrthoDB" id="1506770at2759"/>
<dbReference type="InterPro" id="IPR007942">
    <property type="entry name" value="PLipase-like"/>
</dbReference>
<dbReference type="PANTHER" id="PTHR35358:SF16">
    <property type="entry name" value="PHOSPHOLIPASE-LIKE PROTEIN (PEARLI 4) FAMILY PROTEIN"/>
    <property type="match status" value="1"/>
</dbReference>
<dbReference type="Pfam" id="PF05278">
    <property type="entry name" value="PEARLI-4"/>
    <property type="match status" value="1"/>
</dbReference>
<evidence type="ECO:0000256" key="1">
    <source>
        <dbReference type="SAM" id="Coils"/>
    </source>
</evidence>
<dbReference type="GeneID" id="106322790"/>
<keyword evidence="1" id="KW-0175">Coiled coil</keyword>
<sequence length="374" mass="42129">MDFNQQAHPDCVYSANPFHECASACLERIAQGHVIKKTPKKQGSKILSFSGSFGRKKKETHSQPLSPLSAKPYQNGGGGFENANTPKAHRSVPPTVAVKNKNVSDSDKSFSSSSSTDPDDFFKHKPEMKLSQIIPLSPKPGKQDHNVKTEAGRETTLFNLLSSPIQHERESSDDYNDDDDYNNEIGVELDLESVMSDTFVSVGKYRVRSGSSAILTAIIEKHGDIAQNCKLESDSMRSRYLECLCSLMQELRSTPVGQLTKVKVKEMLAVLKDLESVNIEVAWLRSVLEEFARFQEDAETEKERKEGLVKAKREELEGQEAGLVRLEEEVAKARLRIMETRAVMVEMERERSRMEKMGFEMEKFKGKTFLDELL</sequence>
<feature type="region of interest" description="Disordered" evidence="2">
    <location>
        <begin position="36"/>
        <end position="123"/>
    </location>
</feature>
<dbReference type="RefSeq" id="XP_013616383.1">
    <property type="nucleotide sequence ID" value="XM_013760929.1"/>
</dbReference>
<proteinExistence type="predicted"/>
<dbReference type="HOGENOM" id="CLU_051271_0_0_1"/>
<reference evidence="3 4" key="1">
    <citation type="journal article" date="2014" name="Genome Biol.">
        <title>Transcriptome and methylome profiling reveals relics of genome dominance in the mesopolyploid Brassica oleracea.</title>
        <authorList>
            <person name="Parkin I.A."/>
            <person name="Koh C."/>
            <person name="Tang H."/>
            <person name="Robinson S.J."/>
            <person name="Kagale S."/>
            <person name="Clarke W.E."/>
            <person name="Town C.D."/>
            <person name="Nixon J."/>
            <person name="Krishnakumar V."/>
            <person name="Bidwell S.L."/>
            <person name="Denoeud F."/>
            <person name="Belcram H."/>
            <person name="Links M.G."/>
            <person name="Just J."/>
            <person name="Clarke C."/>
            <person name="Bender T."/>
            <person name="Huebert T."/>
            <person name="Mason A.S."/>
            <person name="Pires J.C."/>
            <person name="Barker G."/>
            <person name="Moore J."/>
            <person name="Walley P.G."/>
            <person name="Manoli S."/>
            <person name="Batley J."/>
            <person name="Edwards D."/>
            <person name="Nelson M.N."/>
            <person name="Wang X."/>
            <person name="Paterson A.H."/>
            <person name="King G."/>
            <person name="Bancroft I."/>
            <person name="Chalhoub B."/>
            <person name="Sharpe A.G."/>
        </authorList>
    </citation>
    <scope>NUCLEOTIDE SEQUENCE</scope>
    <source>
        <strain evidence="3 4">cv. TO1000</strain>
    </source>
</reference>
<organism evidence="3 4">
    <name type="scientific">Brassica oleracea var. oleracea</name>
    <dbReference type="NCBI Taxonomy" id="109376"/>
    <lineage>
        <taxon>Eukaryota</taxon>
        <taxon>Viridiplantae</taxon>
        <taxon>Streptophyta</taxon>
        <taxon>Embryophyta</taxon>
        <taxon>Tracheophyta</taxon>
        <taxon>Spermatophyta</taxon>
        <taxon>Magnoliopsida</taxon>
        <taxon>eudicotyledons</taxon>
        <taxon>Gunneridae</taxon>
        <taxon>Pentapetalae</taxon>
        <taxon>rosids</taxon>
        <taxon>malvids</taxon>
        <taxon>Brassicales</taxon>
        <taxon>Brassicaceae</taxon>
        <taxon>Brassiceae</taxon>
        <taxon>Brassica</taxon>
    </lineage>
</organism>
<dbReference type="AlphaFoldDB" id="A0A0D3A1U6"/>